<accession>A0A2U3LXX5</accession>
<sequence>MDPQVIICDKPSSALDVSIQARNVNILGSVHFVACHLYRANSLI</sequence>
<evidence type="ECO:0000313" key="1">
    <source>
        <dbReference type="EMBL" id="SPF56781.1"/>
    </source>
</evidence>
<dbReference type="AlphaFoldDB" id="A0A2U3LXX5"/>
<protein>
    <submittedName>
        <fullName evidence="1">Uncharacterized protein</fullName>
    </submittedName>
</protein>
<name>A0A2U3LXX5_9FIRM</name>
<reference evidence="2" key="1">
    <citation type="submission" date="2018-02" db="EMBL/GenBank/DDBJ databases">
        <authorList>
            <person name="Hausmann B."/>
        </authorList>
    </citation>
    <scope>NUCLEOTIDE SEQUENCE [LARGE SCALE GENOMIC DNA]</scope>
    <source>
        <strain evidence="2">Peat soil MAG SbF1</strain>
    </source>
</reference>
<organism evidence="1 2">
    <name type="scientific">Candidatus Desulfosporosinus infrequens</name>
    <dbReference type="NCBI Taxonomy" id="2043169"/>
    <lineage>
        <taxon>Bacteria</taxon>
        <taxon>Bacillati</taxon>
        <taxon>Bacillota</taxon>
        <taxon>Clostridia</taxon>
        <taxon>Eubacteriales</taxon>
        <taxon>Desulfitobacteriaceae</taxon>
        <taxon>Desulfosporosinus</taxon>
    </lineage>
</organism>
<evidence type="ECO:0000313" key="2">
    <source>
        <dbReference type="Proteomes" id="UP000238916"/>
    </source>
</evidence>
<gene>
    <name evidence="1" type="ORF">SBF1_950059</name>
</gene>
<dbReference type="EMBL" id="OMOF01000945">
    <property type="protein sequence ID" value="SPF56781.1"/>
    <property type="molecule type" value="Genomic_DNA"/>
</dbReference>
<dbReference type="Proteomes" id="UP000238916">
    <property type="component" value="Unassembled WGS sequence"/>
</dbReference>
<proteinExistence type="predicted"/>